<feature type="transmembrane region" description="Helical" evidence="1">
    <location>
        <begin position="7"/>
        <end position="28"/>
    </location>
</feature>
<keyword evidence="1" id="KW-0472">Membrane</keyword>
<reference evidence="2" key="1">
    <citation type="submission" date="2023-05" db="EMBL/GenBank/DDBJ databases">
        <title>Mariniplasma microaerophilum sp. nov., a novel anaerobic mollicute isolated from terrestrial mud volcano, Taman Peninsula, Russia.</title>
        <authorList>
            <person name="Khomyakova M.A."/>
            <person name="Merkel A.Y."/>
            <person name="Slobodkin A.I."/>
        </authorList>
    </citation>
    <scope>NUCLEOTIDE SEQUENCE</scope>
    <source>
        <strain evidence="2">M4Ah</strain>
    </source>
</reference>
<keyword evidence="2" id="KW-0378">Hydrolase</keyword>
<organism evidence="2 3">
    <name type="scientific">Peloplasma aerotolerans</name>
    <dbReference type="NCBI Taxonomy" id="3044389"/>
    <lineage>
        <taxon>Bacteria</taxon>
        <taxon>Bacillati</taxon>
        <taxon>Mycoplasmatota</taxon>
        <taxon>Mollicutes</taxon>
        <taxon>Acholeplasmatales</taxon>
        <taxon>Acholeplasmataceae</taxon>
        <taxon>Peloplasma</taxon>
    </lineage>
</organism>
<gene>
    <name evidence="2" type="ORF">QJ521_03875</name>
</gene>
<keyword evidence="3" id="KW-1185">Reference proteome</keyword>
<keyword evidence="1" id="KW-0812">Transmembrane</keyword>
<dbReference type="InterPro" id="IPR032075">
    <property type="entry name" value="PI-PLC-C1"/>
</dbReference>
<name>A0AAW6U8A3_9MOLU</name>
<dbReference type="Pfam" id="PF16670">
    <property type="entry name" value="PI-PLC-C1"/>
    <property type="match status" value="2"/>
</dbReference>
<accession>A0AAW6U8A3</accession>
<comment type="caution">
    <text evidence="2">The sequence shown here is derived from an EMBL/GenBank/DDBJ whole genome shotgun (WGS) entry which is preliminary data.</text>
</comment>
<evidence type="ECO:0000313" key="3">
    <source>
        <dbReference type="Proteomes" id="UP001431532"/>
    </source>
</evidence>
<dbReference type="AlphaFoldDB" id="A0AAW6U8A3"/>
<proteinExistence type="predicted"/>
<dbReference type="EC" id="3.1.4.11" evidence="2"/>
<dbReference type="Gene3D" id="3.20.20.190">
    <property type="entry name" value="Phosphatidylinositol (PI) phosphodiesterase"/>
    <property type="match status" value="1"/>
</dbReference>
<dbReference type="Proteomes" id="UP001431532">
    <property type="component" value="Unassembled WGS sequence"/>
</dbReference>
<evidence type="ECO:0000313" key="2">
    <source>
        <dbReference type="EMBL" id="MDI6452697.1"/>
    </source>
</evidence>
<evidence type="ECO:0000256" key="1">
    <source>
        <dbReference type="SAM" id="Phobius"/>
    </source>
</evidence>
<sequence>MIKIIKIFFIVVLSFVTLFFLIVMRLFAIKINDSIIQTNHMKRLNNYYESSSFEPVDESEFINFDPLDESIKLNEIQILATHNSYKKTGAALGRLFVGLGDSFEEARALKYGYENLTTQFESGIRSMEFDVRMRKEQFVLTHVPLVDNSSVAPSFELALEEIYLFSTNHPNHIPIIILMEIKNDWMILDHALQHIESEQLLKLNTVIIDKLGDRLFQPNDMLESGKKLNETIQTTGWPSVFSLLGKVIFVLHPGDFTDMYYELDTSLETQPMFIGLYSNQIDRNYASFIVHNQPDVQTIRSLVDSNLIVRTRIDSGLVFNQQRYLDAISSGAQILTSDFTIGRSDLKVDEMIFLANEKLIIKRIDD</sequence>
<dbReference type="EMBL" id="JASCXW010000009">
    <property type="protein sequence ID" value="MDI6452697.1"/>
    <property type="molecule type" value="Genomic_DNA"/>
</dbReference>
<dbReference type="RefSeq" id="WP_282839116.1">
    <property type="nucleotide sequence ID" value="NZ_JASCXW010000009.1"/>
</dbReference>
<dbReference type="GO" id="GO:0004435">
    <property type="term" value="F:phosphatidylinositol-4,5-bisphosphate phospholipase C activity"/>
    <property type="evidence" value="ECO:0007669"/>
    <property type="project" value="UniProtKB-EC"/>
</dbReference>
<keyword evidence="1" id="KW-1133">Transmembrane helix</keyword>
<dbReference type="SUPFAM" id="SSF51695">
    <property type="entry name" value="PLC-like phosphodiesterases"/>
    <property type="match status" value="1"/>
</dbReference>
<dbReference type="GO" id="GO:0006629">
    <property type="term" value="P:lipid metabolic process"/>
    <property type="evidence" value="ECO:0007669"/>
    <property type="project" value="InterPro"/>
</dbReference>
<dbReference type="InterPro" id="IPR017946">
    <property type="entry name" value="PLC-like_Pdiesterase_TIM-brl"/>
</dbReference>
<protein>
    <submittedName>
        <fullName evidence="2">Ca2+-dependent phosphoinositide-specific phospholipase C</fullName>
        <ecNumber evidence="2">3.1.4.11</ecNumber>
    </submittedName>
</protein>